<dbReference type="GO" id="GO:0071111">
    <property type="term" value="F:cyclic-guanylate-specific phosphodiesterase activity"/>
    <property type="evidence" value="ECO:0007669"/>
    <property type="project" value="InterPro"/>
</dbReference>
<keyword evidence="3" id="KW-1185">Reference proteome</keyword>
<dbReference type="Proteomes" id="UP000199470">
    <property type="component" value="Unassembled WGS sequence"/>
</dbReference>
<dbReference type="PROSITE" id="PS50883">
    <property type="entry name" value="EAL"/>
    <property type="match status" value="1"/>
</dbReference>
<gene>
    <name evidence="2" type="ORF">SAMN02982985_02617</name>
</gene>
<dbReference type="Gene3D" id="3.20.20.450">
    <property type="entry name" value="EAL domain"/>
    <property type="match status" value="1"/>
</dbReference>
<sequence length="71" mass="7608">MAPAPTNPGSGDLVRTPIGIGRSLHLPVVAEGVESLAQQNFLRQNGCDEIQGKLFHEPMSEADLRLLLDAD</sequence>
<evidence type="ECO:0000313" key="2">
    <source>
        <dbReference type="EMBL" id="SFM06565.1"/>
    </source>
</evidence>
<dbReference type="Pfam" id="PF00563">
    <property type="entry name" value="EAL"/>
    <property type="match status" value="1"/>
</dbReference>
<dbReference type="PANTHER" id="PTHR33121">
    <property type="entry name" value="CYCLIC DI-GMP PHOSPHODIESTERASE PDEF"/>
    <property type="match status" value="1"/>
</dbReference>
<dbReference type="InterPro" id="IPR001633">
    <property type="entry name" value="EAL_dom"/>
</dbReference>
<dbReference type="AlphaFoldDB" id="A0A1I4MU25"/>
<proteinExistence type="predicted"/>
<feature type="domain" description="EAL" evidence="1">
    <location>
        <begin position="1"/>
        <end position="71"/>
    </location>
</feature>
<dbReference type="InterPro" id="IPR050706">
    <property type="entry name" value="Cyclic-di-GMP_PDE-like"/>
</dbReference>
<protein>
    <submittedName>
        <fullName evidence="2">EAL domain-containing protein</fullName>
    </submittedName>
</protein>
<dbReference type="EMBL" id="FOTW01000011">
    <property type="protein sequence ID" value="SFM06565.1"/>
    <property type="molecule type" value="Genomic_DNA"/>
</dbReference>
<dbReference type="InterPro" id="IPR035919">
    <property type="entry name" value="EAL_sf"/>
</dbReference>
<accession>A0A1I4MU25</accession>
<dbReference type="SUPFAM" id="SSF141868">
    <property type="entry name" value="EAL domain-like"/>
    <property type="match status" value="1"/>
</dbReference>
<dbReference type="STRING" id="758825.SAMN02982985_02617"/>
<reference evidence="2 3" key="1">
    <citation type="submission" date="2016-10" db="EMBL/GenBank/DDBJ databases">
        <authorList>
            <person name="de Groot N.N."/>
        </authorList>
    </citation>
    <scope>NUCLEOTIDE SEQUENCE [LARGE SCALE GENOMIC DNA]</scope>
    <source>
        <strain evidence="2 3">ATCC 43154</strain>
    </source>
</reference>
<dbReference type="PANTHER" id="PTHR33121:SF71">
    <property type="entry name" value="OXYGEN SENSOR PROTEIN DOSP"/>
    <property type="match status" value="1"/>
</dbReference>
<evidence type="ECO:0000259" key="1">
    <source>
        <dbReference type="PROSITE" id="PS50883"/>
    </source>
</evidence>
<name>A0A1I4MU25_9BURK</name>
<evidence type="ECO:0000313" key="3">
    <source>
        <dbReference type="Proteomes" id="UP000199470"/>
    </source>
</evidence>
<organism evidence="2 3">
    <name type="scientific">Rugamonas rubra</name>
    <dbReference type="NCBI Taxonomy" id="758825"/>
    <lineage>
        <taxon>Bacteria</taxon>
        <taxon>Pseudomonadati</taxon>
        <taxon>Pseudomonadota</taxon>
        <taxon>Betaproteobacteria</taxon>
        <taxon>Burkholderiales</taxon>
        <taxon>Oxalobacteraceae</taxon>
        <taxon>Telluria group</taxon>
        <taxon>Rugamonas</taxon>
    </lineage>
</organism>